<evidence type="ECO:0000259" key="1">
    <source>
        <dbReference type="Pfam" id="PF01593"/>
    </source>
</evidence>
<gene>
    <name evidence="2" type="ORF">BN1047_02677</name>
</gene>
<name>A0AAV2WKT8_MYCNE</name>
<reference evidence="2" key="2">
    <citation type="submission" date="2015-09" db="EMBL/GenBank/DDBJ databases">
        <title>Draft genome sequence of Mycobacterium neoaurum DSM 44074.</title>
        <authorList>
            <person name="Croce O."/>
            <person name="Robert C."/>
            <person name="Raoult D."/>
            <person name="Drancourt M."/>
        </authorList>
    </citation>
    <scope>NUCLEOTIDE SEQUENCE</scope>
    <source>
        <strain evidence="2">DSM 44074</strain>
    </source>
</reference>
<sequence length="103" mass="11127">MVSVYFDGPRSAELGDRELLTEARRIVTEVHGPAEPDITEIYRRAYGLSTAAPGHYQRMLAVLARLPHDVQIAGDYLTQSGIEGAYIAGERAAREILGSLGAG</sequence>
<dbReference type="EMBL" id="LK021338">
    <property type="protein sequence ID" value="CDQ44797.1"/>
    <property type="molecule type" value="Genomic_DNA"/>
</dbReference>
<organism evidence="2 3">
    <name type="scientific">Mycolicibacterium neoaurum</name>
    <name type="common">Mycobacterium neoaurum</name>
    <dbReference type="NCBI Taxonomy" id="1795"/>
    <lineage>
        <taxon>Bacteria</taxon>
        <taxon>Bacillati</taxon>
        <taxon>Actinomycetota</taxon>
        <taxon>Actinomycetes</taxon>
        <taxon>Mycobacteriales</taxon>
        <taxon>Mycobacteriaceae</taxon>
        <taxon>Mycolicibacterium</taxon>
    </lineage>
</organism>
<evidence type="ECO:0000313" key="2">
    <source>
        <dbReference type="EMBL" id="CDQ44797.1"/>
    </source>
</evidence>
<dbReference type="InterPro" id="IPR002937">
    <property type="entry name" value="Amino_oxidase"/>
</dbReference>
<dbReference type="Proteomes" id="UP000028864">
    <property type="component" value="Unassembled WGS sequence"/>
</dbReference>
<reference evidence="2" key="1">
    <citation type="submission" date="2014-05" db="EMBL/GenBank/DDBJ databases">
        <authorList>
            <person name="Urmite Genomes"/>
        </authorList>
    </citation>
    <scope>NUCLEOTIDE SEQUENCE</scope>
    <source>
        <strain evidence="2">DSM 44074</strain>
    </source>
</reference>
<evidence type="ECO:0000313" key="3">
    <source>
        <dbReference type="Proteomes" id="UP000028864"/>
    </source>
</evidence>
<protein>
    <recommendedName>
        <fullName evidence="1">Amine oxidase domain-containing protein</fullName>
    </recommendedName>
</protein>
<dbReference type="AlphaFoldDB" id="A0AAV2WKT8"/>
<feature type="domain" description="Amine oxidase" evidence="1">
    <location>
        <begin position="3"/>
        <end position="97"/>
    </location>
</feature>
<accession>A0AAV2WKT8</accession>
<dbReference type="GO" id="GO:0016491">
    <property type="term" value="F:oxidoreductase activity"/>
    <property type="evidence" value="ECO:0007669"/>
    <property type="project" value="InterPro"/>
</dbReference>
<dbReference type="Pfam" id="PF01593">
    <property type="entry name" value="Amino_oxidase"/>
    <property type="match status" value="1"/>
</dbReference>
<proteinExistence type="predicted"/>